<keyword evidence="1" id="KW-0472">Membrane</keyword>
<evidence type="ECO:0000313" key="2">
    <source>
        <dbReference type="EMBL" id="KCX97001.1"/>
    </source>
</evidence>
<name>A0A837AAM1_ACIBA</name>
<feature type="non-terminal residue" evidence="2">
    <location>
        <position position="39"/>
    </location>
</feature>
<keyword evidence="1" id="KW-0812">Transmembrane</keyword>
<dbReference type="Proteomes" id="UP000027309">
    <property type="component" value="Unassembled WGS sequence"/>
</dbReference>
<organism evidence="2 3">
    <name type="scientific">Acinetobacter baumannii 1499986</name>
    <dbReference type="NCBI Taxonomy" id="1310673"/>
    <lineage>
        <taxon>Bacteria</taxon>
        <taxon>Pseudomonadati</taxon>
        <taxon>Pseudomonadota</taxon>
        <taxon>Gammaproteobacteria</taxon>
        <taxon>Moraxellales</taxon>
        <taxon>Moraxellaceae</taxon>
        <taxon>Acinetobacter</taxon>
        <taxon>Acinetobacter calcoaceticus/baumannii complex</taxon>
    </lineage>
</organism>
<evidence type="ECO:0000256" key="1">
    <source>
        <dbReference type="SAM" id="Phobius"/>
    </source>
</evidence>
<protein>
    <submittedName>
        <fullName evidence="2">Uncharacterized protein</fullName>
    </submittedName>
</protein>
<feature type="transmembrane region" description="Helical" evidence="1">
    <location>
        <begin position="20"/>
        <end position="37"/>
    </location>
</feature>
<sequence length="39" mass="4634">MLVNFLKFKEICNNITLLNFNLLLSIWLGLFLNIGFFKK</sequence>
<proteinExistence type="predicted"/>
<keyword evidence="1" id="KW-1133">Transmembrane helix</keyword>
<evidence type="ECO:0000313" key="3">
    <source>
        <dbReference type="Proteomes" id="UP000027309"/>
    </source>
</evidence>
<reference evidence="2 3" key="1">
    <citation type="submission" date="2014-04" db="EMBL/GenBank/DDBJ databases">
        <title>Comparative genomics and transcriptomics to identify genetic mechanisms underlying the emergence of carbapenem resistant Acinetobacter baumannii (CRAb).</title>
        <authorList>
            <person name="Harris A.D."/>
            <person name="Johnson K.J."/>
            <person name="George J."/>
            <person name="Nadendla S."/>
            <person name="Daugherty S.C."/>
            <person name="Parankush S."/>
            <person name="Sadzewicz L."/>
            <person name="Tallon L."/>
            <person name="Sengamalay N."/>
            <person name="Hazen T.H."/>
            <person name="Rasko D.A."/>
        </authorList>
    </citation>
    <scope>NUCLEOTIDE SEQUENCE [LARGE SCALE GENOMIC DNA]</scope>
    <source>
        <strain evidence="2 3">1499986</strain>
    </source>
</reference>
<comment type="caution">
    <text evidence="2">The sequence shown here is derived from an EMBL/GenBank/DDBJ whole genome shotgun (WGS) entry which is preliminary data.</text>
</comment>
<accession>A0A837AAM1</accession>
<dbReference type="EMBL" id="JMOA01000120">
    <property type="protein sequence ID" value="KCX97001.1"/>
    <property type="molecule type" value="Genomic_DNA"/>
</dbReference>
<gene>
    <name evidence="2" type="ORF">J572_4013</name>
</gene>
<dbReference type="AlphaFoldDB" id="A0A837AAM1"/>